<dbReference type="Pfam" id="PF00501">
    <property type="entry name" value="AMP-binding"/>
    <property type="match status" value="1"/>
</dbReference>
<evidence type="ECO:0000256" key="1">
    <source>
        <dbReference type="ARBA" id="ARBA00023098"/>
    </source>
</evidence>
<dbReference type="InterPro" id="IPR020845">
    <property type="entry name" value="AMP-binding_CS"/>
</dbReference>
<dbReference type="Proteomes" id="UP000001554">
    <property type="component" value="Chromosome 11"/>
</dbReference>
<dbReference type="RefSeq" id="XP_035690814.1">
    <property type="nucleotide sequence ID" value="XM_035834921.1"/>
</dbReference>
<dbReference type="GeneID" id="118425823"/>
<dbReference type="AlphaFoldDB" id="A0A9J7N5R0"/>
<dbReference type="PANTHER" id="PTHR42814:SF3">
    <property type="entry name" value="BETA-N-ACETYLHEXOSAMINIDASE"/>
    <property type="match status" value="1"/>
</dbReference>
<dbReference type="SUPFAM" id="SSF56801">
    <property type="entry name" value="Acetyl-CoA synthetase-like"/>
    <property type="match status" value="1"/>
</dbReference>
<reference evidence="4 5" key="2">
    <citation type="submission" date="2025-04" db="UniProtKB">
        <authorList>
            <consortium name="RefSeq"/>
        </authorList>
    </citation>
    <scope>IDENTIFICATION</scope>
    <source>
        <strain evidence="4 5">S238N-H82</strain>
        <tissue evidence="4 5">Testes</tissue>
    </source>
</reference>
<gene>
    <name evidence="4 5 6 7" type="primary">LOC118425823</name>
</gene>
<evidence type="ECO:0000313" key="6">
    <source>
        <dbReference type="RefSeq" id="XP_035690816.1"/>
    </source>
</evidence>
<dbReference type="RefSeq" id="XP_035690816.1">
    <property type="nucleotide sequence ID" value="XM_035834923.1"/>
</dbReference>
<dbReference type="PANTHER" id="PTHR42814">
    <property type="entry name" value="AMP-BINDING DOMAIN-CONTAINING PROTEIN"/>
    <property type="match status" value="1"/>
</dbReference>
<dbReference type="GO" id="GO:0006629">
    <property type="term" value="P:lipid metabolic process"/>
    <property type="evidence" value="ECO:0007669"/>
    <property type="project" value="UniProtKB-KW"/>
</dbReference>
<dbReference type="KEGG" id="bfo:118425823"/>
<dbReference type="InterPro" id="IPR042099">
    <property type="entry name" value="ANL_N_sf"/>
</dbReference>
<evidence type="ECO:0000313" key="3">
    <source>
        <dbReference type="Proteomes" id="UP000001554"/>
    </source>
</evidence>
<dbReference type="RefSeq" id="XP_035690817.1">
    <property type="nucleotide sequence ID" value="XM_035834924.1"/>
</dbReference>
<dbReference type="OMA" id="YMFILES"/>
<name>A0A9J7N5R0_BRAFL</name>
<evidence type="ECO:0000259" key="2">
    <source>
        <dbReference type="Pfam" id="PF00501"/>
    </source>
</evidence>
<organism evidence="3 4">
    <name type="scientific">Branchiostoma floridae</name>
    <name type="common">Florida lancelet</name>
    <name type="synonym">Amphioxus</name>
    <dbReference type="NCBI Taxonomy" id="7739"/>
    <lineage>
        <taxon>Eukaryota</taxon>
        <taxon>Metazoa</taxon>
        <taxon>Chordata</taxon>
        <taxon>Cephalochordata</taxon>
        <taxon>Leptocardii</taxon>
        <taxon>Amphioxiformes</taxon>
        <taxon>Branchiostomatidae</taxon>
        <taxon>Branchiostoma</taxon>
    </lineage>
</organism>
<protein>
    <submittedName>
        <fullName evidence="4 5">Medium-chain acyl-CoA ligase ACSF2, mitochondrial-like isoform X1</fullName>
    </submittedName>
</protein>
<dbReference type="RefSeq" id="XP_035690815.1">
    <property type="nucleotide sequence ID" value="XM_035834922.1"/>
</dbReference>
<reference evidence="3" key="1">
    <citation type="journal article" date="2020" name="Nat. Ecol. Evol.">
        <title>Deeply conserved synteny resolves early events in vertebrate evolution.</title>
        <authorList>
            <person name="Simakov O."/>
            <person name="Marletaz F."/>
            <person name="Yue J.X."/>
            <person name="O'Connell B."/>
            <person name="Jenkins J."/>
            <person name="Brandt A."/>
            <person name="Calef R."/>
            <person name="Tung C.H."/>
            <person name="Huang T.K."/>
            <person name="Schmutz J."/>
            <person name="Satoh N."/>
            <person name="Yu J.K."/>
            <person name="Putnam N.H."/>
            <person name="Green R.E."/>
            <person name="Rokhsar D.S."/>
        </authorList>
    </citation>
    <scope>NUCLEOTIDE SEQUENCE [LARGE SCALE GENOMIC DNA]</scope>
    <source>
        <strain evidence="3">S238N-H82</strain>
    </source>
</reference>
<dbReference type="Gene3D" id="3.40.50.12780">
    <property type="entry name" value="N-terminal domain of ligase-like"/>
    <property type="match status" value="1"/>
</dbReference>
<keyword evidence="3" id="KW-1185">Reference proteome</keyword>
<dbReference type="PROSITE" id="PS00455">
    <property type="entry name" value="AMP_BINDING"/>
    <property type="match status" value="1"/>
</dbReference>
<evidence type="ECO:0000313" key="4">
    <source>
        <dbReference type="RefSeq" id="XP_035690814.1"/>
    </source>
</evidence>
<dbReference type="InterPro" id="IPR000873">
    <property type="entry name" value="AMP-dep_synth/lig_dom"/>
</dbReference>
<accession>A0A9J7N5R0</accession>
<evidence type="ECO:0000313" key="7">
    <source>
        <dbReference type="RefSeq" id="XP_035690817.1"/>
    </source>
</evidence>
<proteinExistence type="predicted"/>
<sequence length="353" mass="38578">MSYIKSPTDSPLVEGTFGQLLDDTAASWPDTVAYVFKKTGSRITFAEIQDKANRLSAGLKAIGTERGDVVAWLVGHHPEWIYLYFAVAKLGAIVLPLQAHRVGRSDEAMTYSLKKAGVKVLVIGDITGVDQTDDTVPYLCSLFPEVKTAKPGNLQIKRLPKLTSIIVLGETATGIGTYSMNEVLTMGSDAKLIAEVTALQDQLDCHDPFQLVFTSGSTGQPKCVEHSTYSVFNMTRLASISRRMLTEATALYPYLSNPLAVATPLFIPGFTLVIPVSTAPSSVEIMKAIQEERCQTAMILFMKDFHDLIHNRQLGEYDLSSLQIVNVVGNFTPKSLIDQAADVLPNVKIMVVY</sequence>
<evidence type="ECO:0000313" key="5">
    <source>
        <dbReference type="RefSeq" id="XP_035690815.1"/>
    </source>
</evidence>
<feature type="domain" description="AMP-dependent synthetase/ligase" evidence="2">
    <location>
        <begin position="22"/>
        <end position="353"/>
    </location>
</feature>
<dbReference type="OrthoDB" id="10253115at2759"/>
<keyword evidence="1" id="KW-0443">Lipid metabolism</keyword>